<reference evidence="2" key="1">
    <citation type="submission" date="2019-11" db="EMBL/GenBank/DDBJ databases">
        <title>Leishmania tarentolae CDS.</title>
        <authorList>
            <person name="Goto Y."/>
            <person name="Yamagishi J."/>
        </authorList>
    </citation>
    <scope>NUCLEOTIDE SEQUENCE [LARGE SCALE GENOMIC DNA]</scope>
    <source>
        <strain evidence="2">Parrot Tar II</strain>
    </source>
</reference>
<accession>A0A640KQH2</accession>
<organism evidence="2 3">
    <name type="scientific">Leishmania tarentolae</name>
    <name type="common">Sauroleishmania tarentolae</name>
    <dbReference type="NCBI Taxonomy" id="5689"/>
    <lineage>
        <taxon>Eukaryota</taxon>
        <taxon>Discoba</taxon>
        <taxon>Euglenozoa</taxon>
        <taxon>Kinetoplastea</taxon>
        <taxon>Metakinetoplastina</taxon>
        <taxon>Trypanosomatida</taxon>
        <taxon>Trypanosomatidae</taxon>
        <taxon>Leishmaniinae</taxon>
        <taxon>Leishmania</taxon>
        <taxon>lizard Leishmania</taxon>
    </lineage>
</organism>
<feature type="compositionally biased region" description="Low complexity" evidence="1">
    <location>
        <begin position="50"/>
        <end position="59"/>
    </location>
</feature>
<evidence type="ECO:0000313" key="2">
    <source>
        <dbReference type="EMBL" id="GET91762.1"/>
    </source>
</evidence>
<dbReference type="VEuPathDB" id="TriTrypDB:LtaPh_3302461"/>
<proteinExistence type="predicted"/>
<comment type="caution">
    <text evidence="2">The sequence shown here is derived from an EMBL/GenBank/DDBJ whole genome shotgun (WGS) entry which is preliminary data.</text>
</comment>
<dbReference type="EMBL" id="BLBS01000050">
    <property type="protein sequence ID" value="GET91762.1"/>
    <property type="molecule type" value="Genomic_DNA"/>
</dbReference>
<feature type="region of interest" description="Disordered" evidence="1">
    <location>
        <begin position="50"/>
        <end position="83"/>
    </location>
</feature>
<dbReference type="Proteomes" id="UP000419144">
    <property type="component" value="Unassembled WGS sequence"/>
</dbReference>
<gene>
    <name evidence="2" type="ORF">LtaPh_3302461</name>
</gene>
<dbReference type="AlphaFoldDB" id="A0A640KQH2"/>
<evidence type="ECO:0000256" key="1">
    <source>
        <dbReference type="SAM" id="MobiDB-lite"/>
    </source>
</evidence>
<keyword evidence="3" id="KW-1185">Reference proteome</keyword>
<protein>
    <submittedName>
        <fullName evidence="2">Uncharacterized protein</fullName>
    </submittedName>
</protein>
<name>A0A640KQH2_LEITA</name>
<evidence type="ECO:0000313" key="3">
    <source>
        <dbReference type="Proteomes" id="UP000419144"/>
    </source>
</evidence>
<sequence length="115" mass="13105">MAVYTDWMESDIPRHRHFVVRWFFRLLPTAAYPPQRTWAHIDMSTRSASSSIHMSARSHPNYGTMKGREEGAETSEPNRATGASLLTELGVEEEQLLGLRFPTRSSMGLQIDEQP</sequence>